<protein>
    <submittedName>
        <fullName evidence="2">Uncharacterized protein</fullName>
    </submittedName>
</protein>
<dbReference type="PANTHER" id="PTHR43628">
    <property type="entry name" value="ACTIVATOR OF C KINASE PROTEIN 1-RELATED"/>
    <property type="match status" value="1"/>
</dbReference>
<evidence type="ECO:0000313" key="3">
    <source>
        <dbReference type="Proteomes" id="UP000028524"/>
    </source>
</evidence>
<dbReference type="OMA" id="WGIKKDP"/>
<evidence type="ECO:0000313" key="2">
    <source>
        <dbReference type="EMBL" id="KFA70460.1"/>
    </source>
</evidence>
<gene>
    <name evidence="2" type="ORF">S40285_00619</name>
</gene>
<organism evidence="2 3">
    <name type="scientific">Stachybotrys chlorohalonatus (strain IBT 40285)</name>
    <dbReference type="NCBI Taxonomy" id="1283841"/>
    <lineage>
        <taxon>Eukaryota</taxon>
        <taxon>Fungi</taxon>
        <taxon>Dikarya</taxon>
        <taxon>Ascomycota</taxon>
        <taxon>Pezizomycotina</taxon>
        <taxon>Sordariomycetes</taxon>
        <taxon>Hypocreomycetidae</taxon>
        <taxon>Hypocreales</taxon>
        <taxon>Stachybotryaceae</taxon>
        <taxon>Stachybotrys</taxon>
    </lineage>
</organism>
<dbReference type="EMBL" id="KL659196">
    <property type="protein sequence ID" value="KFA70460.1"/>
    <property type="molecule type" value="Genomic_DNA"/>
</dbReference>
<dbReference type="InterPro" id="IPR006597">
    <property type="entry name" value="Sel1-like"/>
</dbReference>
<dbReference type="GO" id="GO:0032153">
    <property type="term" value="C:cell division site"/>
    <property type="evidence" value="ECO:0007669"/>
    <property type="project" value="TreeGrafter"/>
</dbReference>
<evidence type="ECO:0000256" key="1">
    <source>
        <dbReference type="SAM" id="MobiDB-lite"/>
    </source>
</evidence>
<feature type="compositionally biased region" description="Basic and acidic residues" evidence="1">
    <location>
        <begin position="35"/>
        <end position="58"/>
    </location>
</feature>
<dbReference type="Proteomes" id="UP000028524">
    <property type="component" value="Unassembled WGS sequence"/>
</dbReference>
<dbReference type="AlphaFoldDB" id="A0A084R2M5"/>
<keyword evidence="3" id="KW-1185">Reference proteome</keyword>
<reference evidence="2 3" key="1">
    <citation type="journal article" date="2014" name="BMC Genomics">
        <title>Comparative genome sequencing reveals chemotype-specific gene clusters in the toxigenic black mold Stachybotrys.</title>
        <authorList>
            <person name="Semeiks J."/>
            <person name="Borek D."/>
            <person name="Otwinowski Z."/>
            <person name="Grishin N.V."/>
        </authorList>
    </citation>
    <scope>NUCLEOTIDE SEQUENCE [LARGE SCALE GENOMIC DNA]</scope>
    <source>
        <strain evidence="2 3">IBT 40285</strain>
    </source>
</reference>
<dbReference type="HOGENOM" id="CLU_033724_0_0_1"/>
<accession>A0A084R2M5</accession>
<feature type="compositionally biased region" description="Basic and acidic residues" evidence="1">
    <location>
        <begin position="1"/>
        <end position="13"/>
    </location>
</feature>
<dbReference type="InParanoid" id="A0A084R2M5"/>
<feature type="compositionally biased region" description="Low complexity" evidence="1">
    <location>
        <begin position="172"/>
        <end position="189"/>
    </location>
</feature>
<dbReference type="Pfam" id="PF08238">
    <property type="entry name" value="Sel1"/>
    <property type="match status" value="3"/>
</dbReference>
<feature type="compositionally biased region" description="Basic and acidic residues" evidence="1">
    <location>
        <begin position="67"/>
        <end position="76"/>
    </location>
</feature>
<dbReference type="Gene3D" id="1.25.40.10">
    <property type="entry name" value="Tetratricopeptide repeat domain"/>
    <property type="match status" value="1"/>
</dbReference>
<dbReference type="InterPro" id="IPR011990">
    <property type="entry name" value="TPR-like_helical_dom_sf"/>
</dbReference>
<proteinExistence type="predicted"/>
<dbReference type="GO" id="GO:0010972">
    <property type="term" value="P:negative regulation of G2/M transition of mitotic cell cycle"/>
    <property type="evidence" value="ECO:0007669"/>
    <property type="project" value="TreeGrafter"/>
</dbReference>
<feature type="compositionally biased region" description="Polar residues" evidence="1">
    <location>
        <begin position="144"/>
        <end position="158"/>
    </location>
</feature>
<feature type="region of interest" description="Disordered" evidence="1">
    <location>
        <begin position="1"/>
        <end position="190"/>
    </location>
</feature>
<dbReference type="PANTHER" id="PTHR43628:SF1">
    <property type="entry name" value="CHITIN SYNTHASE REGULATORY FACTOR 2-RELATED"/>
    <property type="match status" value="1"/>
</dbReference>
<dbReference type="SUPFAM" id="SSF81901">
    <property type="entry name" value="HCP-like"/>
    <property type="match status" value="1"/>
</dbReference>
<dbReference type="OrthoDB" id="2148946at2759"/>
<dbReference type="STRING" id="1283841.A0A084R2M5"/>
<sequence length="364" mass="38918">MGLRDLLRKKDEVAQGGAGPEMETTFQRLNGPEFKLVRSDTHTHDIIHAPDFPDHPHDSSLLSAQEPPRKSRRSLDVFRSGARSRSRSDAAGGGDDGGSSSARRLSQRLHLSREPQSSDAVPQDLPDIVLPSGGAGIQDRDGTESQWEQRATMLASQNERARSRPSSAGWDGAARPRGRSPSASRVVSSKSIDADIQEAIRLHEEGDLERSTKLFGQLADPDGANNPLSQVLYGLALRHGWGCIPDQAGAVRYLSAAASNAAAVEQMALQAGLKKGGAAKGELVLAIFELANCFRHGWGIATDPIAAKQAMVSWAPDGHVVLGGEGLCCSSHGAKYPDADAMNETGWCYLEGFGCKKDKVRKTP</sequence>
<name>A0A084R2M5_STAC4</name>
<dbReference type="InterPro" id="IPR052945">
    <property type="entry name" value="Mitotic_Regulator"/>
</dbReference>